<dbReference type="OrthoDB" id="7445766at2"/>
<sequence length="246" mass="28516">MRFRRWHRPEPYGDTSRKRAAFLRKRRLEREALPLFAEEIAAGQHGVDEEMARRALWWDEAERERRHQRAVWWRKGRVRLFALPDRLRARVREIWRTCPYPADPASFADFLHQIAVGKLDPWRPPWQFHPERTARITRDRSTFGEAFRQIGGRKAGIDPSAPDVDELLYCGNLGSGILFLRSRLRPVDTGGNVHIVARHHANAAQRLEIEVRGACSDAELVLIERLAQATETRPVVVQRVVMGGQP</sequence>
<dbReference type="STRING" id="376733.SAMN04487972_12445"/>
<dbReference type="eggNOG" id="ENOG5030IWE">
    <property type="taxonomic scope" value="Bacteria"/>
</dbReference>
<name>A0A099EYB6_9RHOB</name>
<evidence type="ECO:0000313" key="4">
    <source>
        <dbReference type="Proteomes" id="UP000182312"/>
    </source>
</evidence>
<evidence type="ECO:0000313" key="1">
    <source>
        <dbReference type="EMBL" id="KGJ02961.1"/>
    </source>
</evidence>
<dbReference type="RefSeq" id="WP_036742960.1">
    <property type="nucleotide sequence ID" value="NZ_FOJO01000024.1"/>
</dbReference>
<evidence type="ECO:0000313" key="3">
    <source>
        <dbReference type="Proteomes" id="UP000029846"/>
    </source>
</evidence>
<dbReference type="Proteomes" id="UP000182312">
    <property type="component" value="Unassembled WGS sequence"/>
</dbReference>
<dbReference type="EMBL" id="JRKN01000028">
    <property type="protein sequence ID" value="KGJ02961.1"/>
    <property type="molecule type" value="Genomic_DNA"/>
</dbReference>
<dbReference type="Proteomes" id="UP000029846">
    <property type="component" value="Unassembled WGS sequence"/>
</dbReference>
<proteinExistence type="predicted"/>
<reference evidence="2 4" key="3">
    <citation type="submission" date="2016-10" db="EMBL/GenBank/DDBJ databases">
        <authorList>
            <person name="de Groot N.N."/>
        </authorList>
    </citation>
    <scope>NUCLEOTIDE SEQUENCE [LARGE SCALE GENOMIC DNA]</scope>
    <source>
        <strain evidence="2 4">CGMCC 1.6117</strain>
    </source>
</reference>
<gene>
    <name evidence="1" type="ORF">IT41_15725</name>
    <name evidence="2" type="ORF">SAMN04487972_12445</name>
</gene>
<evidence type="ECO:0000313" key="2">
    <source>
        <dbReference type="EMBL" id="SFA59541.1"/>
    </source>
</evidence>
<dbReference type="AlphaFoldDB" id="A0A099EYB6"/>
<accession>A0A099EYB6</accession>
<keyword evidence="3" id="KW-1185">Reference proteome</keyword>
<protein>
    <submittedName>
        <fullName evidence="1">Uncharacterized protein</fullName>
    </submittedName>
</protein>
<dbReference type="EMBL" id="FOJO01000024">
    <property type="protein sequence ID" value="SFA59541.1"/>
    <property type="molecule type" value="Genomic_DNA"/>
</dbReference>
<reference evidence="1 3" key="1">
    <citation type="submission" date="2014-09" db="EMBL/GenBank/DDBJ databases">
        <authorList>
            <person name="McGinnis J.M."/>
            <person name="Wolfgang W.J."/>
        </authorList>
    </citation>
    <scope>NUCLEOTIDE SEQUENCE [LARGE SCALE GENOMIC DNA]</scope>
    <source>
        <strain evidence="1 3">JCM 14014</strain>
    </source>
</reference>
<reference evidence="1 3" key="2">
    <citation type="submission" date="2014-10" db="EMBL/GenBank/DDBJ databases">
        <title>Paracoccus sanguinis sp. nov., isolated from clinical specimens of New York State patients.</title>
        <authorList>
            <person name="Mingle L.A."/>
            <person name="Cole J.A."/>
            <person name="Lapierre P."/>
            <person name="Musser K.A."/>
        </authorList>
    </citation>
    <scope>NUCLEOTIDE SEQUENCE [LARGE SCALE GENOMIC DNA]</scope>
    <source>
        <strain evidence="1 3">JCM 14014</strain>
    </source>
</reference>
<organism evidence="1 3">
    <name type="scientific">Paracoccus halophilus</name>
    <dbReference type="NCBI Taxonomy" id="376733"/>
    <lineage>
        <taxon>Bacteria</taxon>
        <taxon>Pseudomonadati</taxon>
        <taxon>Pseudomonadota</taxon>
        <taxon>Alphaproteobacteria</taxon>
        <taxon>Rhodobacterales</taxon>
        <taxon>Paracoccaceae</taxon>
        <taxon>Paracoccus</taxon>
    </lineage>
</organism>